<organism evidence="1 2">
    <name type="scientific">Allacma fusca</name>
    <dbReference type="NCBI Taxonomy" id="39272"/>
    <lineage>
        <taxon>Eukaryota</taxon>
        <taxon>Metazoa</taxon>
        <taxon>Ecdysozoa</taxon>
        <taxon>Arthropoda</taxon>
        <taxon>Hexapoda</taxon>
        <taxon>Collembola</taxon>
        <taxon>Symphypleona</taxon>
        <taxon>Sminthuridae</taxon>
        <taxon>Allacma</taxon>
    </lineage>
</organism>
<accession>A0A8J2JN10</accession>
<dbReference type="AlphaFoldDB" id="A0A8J2JN10"/>
<sequence>KGTDFLNFTPKVVIFEVTYMYSAGRRTFHGTSFLVQCSCGSRDLFNFKIFPLMQMNGIPVLRFCNSLKIIIPFQIFSVKLVGGILRASDFRGKGVSPFRSNCTFPIRFLGFPHSSSLVLS</sequence>
<gene>
    <name evidence="1" type="ORF">AFUS01_LOCUS12319</name>
</gene>
<dbReference type="EMBL" id="CAJVCH010096728">
    <property type="protein sequence ID" value="CAG7723221.1"/>
    <property type="molecule type" value="Genomic_DNA"/>
</dbReference>
<keyword evidence="2" id="KW-1185">Reference proteome</keyword>
<proteinExistence type="predicted"/>
<name>A0A8J2JN10_9HEXA</name>
<evidence type="ECO:0000313" key="2">
    <source>
        <dbReference type="Proteomes" id="UP000708208"/>
    </source>
</evidence>
<dbReference type="Proteomes" id="UP000708208">
    <property type="component" value="Unassembled WGS sequence"/>
</dbReference>
<evidence type="ECO:0000313" key="1">
    <source>
        <dbReference type="EMBL" id="CAG7723221.1"/>
    </source>
</evidence>
<feature type="non-terminal residue" evidence="1">
    <location>
        <position position="1"/>
    </location>
</feature>
<comment type="caution">
    <text evidence="1">The sequence shown here is derived from an EMBL/GenBank/DDBJ whole genome shotgun (WGS) entry which is preliminary data.</text>
</comment>
<protein>
    <submittedName>
        <fullName evidence="1">Uncharacterized protein</fullName>
    </submittedName>
</protein>
<reference evidence="1" key="1">
    <citation type="submission" date="2021-06" db="EMBL/GenBank/DDBJ databases">
        <authorList>
            <person name="Hodson N. C."/>
            <person name="Mongue J. A."/>
            <person name="Jaron S. K."/>
        </authorList>
    </citation>
    <scope>NUCLEOTIDE SEQUENCE</scope>
</reference>